<dbReference type="GO" id="GO:0009098">
    <property type="term" value="P:L-leucine biosynthetic process"/>
    <property type="evidence" value="ECO:0007669"/>
    <property type="project" value="UniProtKB-UniPathway"/>
</dbReference>
<comment type="catalytic activity">
    <reaction evidence="11 12">
        <text>L-leucine + 2-oxoglutarate = 4-methyl-2-oxopentanoate + L-glutamate</text>
        <dbReference type="Rhea" id="RHEA:18321"/>
        <dbReference type="ChEBI" id="CHEBI:16810"/>
        <dbReference type="ChEBI" id="CHEBI:17865"/>
        <dbReference type="ChEBI" id="CHEBI:29985"/>
        <dbReference type="ChEBI" id="CHEBI:57427"/>
        <dbReference type="EC" id="2.6.1.42"/>
    </reaction>
</comment>
<dbReference type="InterPro" id="IPR043132">
    <property type="entry name" value="BCAT-like_C"/>
</dbReference>
<dbReference type="InterPro" id="IPR001544">
    <property type="entry name" value="Aminotrans_IV"/>
</dbReference>
<evidence type="ECO:0000256" key="2">
    <source>
        <dbReference type="ARBA" id="ARBA00004824"/>
    </source>
</evidence>
<dbReference type="GO" id="GO:0052656">
    <property type="term" value="F:L-isoleucine-2-oxoglutarate transaminase activity"/>
    <property type="evidence" value="ECO:0007669"/>
    <property type="project" value="RHEA"/>
</dbReference>
<evidence type="ECO:0000256" key="4">
    <source>
        <dbReference type="ARBA" id="ARBA00005072"/>
    </source>
</evidence>
<evidence type="ECO:0000256" key="10">
    <source>
        <dbReference type="ARBA" id="ARBA00048798"/>
    </source>
</evidence>
<evidence type="ECO:0000256" key="1">
    <source>
        <dbReference type="ARBA" id="ARBA00001933"/>
    </source>
</evidence>
<keyword evidence="7 12" id="KW-0808">Transferase</keyword>
<comment type="catalytic activity">
    <reaction evidence="10 12">
        <text>L-isoleucine + 2-oxoglutarate = (S)-3-methyl-2-oxopentanoate + L-glutamate</text>
        <dbReference type="Rhea" id="RHEA:24801"/>
        <dbReference type="ChEBI" id="CHEBI:16810"/>
        <dbReference type="ChEBI" id="CHEBI:29985"/>
        <dbReference type="ChEBI" id="CHEBI:35146"/>
        <dbReference type="ChEBI" id="CHEBI:58045"/>
        <dbReference type="EC" id="2.6.1.42"/>
    </reaction>
</comment>
<keyword evidence="8 12" id="KW-0663">Pyridoxal phosphate</keyword>
<accession>A0A562K8Z8</accession>
<dbReference type="InterPro" id="IPR043131">
    <property type="entry name" value="BCAT-like_N"/>
</dbReference>
<evidence type="ECO:0000256" key="7">
    <source>
        <dbReference type="ARBA" id="ARBA00022679"/>
    </source>
</evidence>
<dbReference type="UniPathway" id="UPA00048">
    <property type="reaction ID" value="UER00073"/>
</dbReference>
<dbReference type="AlphaFoldDB" id="A0A562K8Z8"/>
<reference evidence="13 14" key="1">
    <citation type="journal article" date="2015" name="Stand. Genomic Sci.">
        <title>Genomic Encyclopedia of Bacterial and Archaeal Type Strains, Phase III: the genomes of soil and plant-associated and newly described type strains.</title>
        <authorList>
            <person name="Whitman W.B."/>
            <person name="Woyke T."/>
            <person name="Klenk H.P."/>
            <person name="Zhou Y."/>
            <person name="Lilburn T.G."/>
            <person name="Beck B.J."/>
            <person name="De Vos P."/>
            <person name="Vandamme P."/>
            <person name="Eisen J.A."/>
            <person name="Garrity G."/>
            <person name="Hugenholtz P."/>
            <person name="Kyrpides N.C."/>
        </authorList>
    </citation>
    <scope>NUCLEOTIDE SEQUENCE [LARGE SCALE GENOMIC DNA]</scope>
    <source>
        <strain evidence="13 14">CGMCC 1.6844</strain>
    </source>
</reference>
<comment type="function">
    <text evidence="12">Acts on leucine, isoleucine and valine.</text>
</comment>
<sequence>MYYNENTTIFLNGQFVKVKDAPVSIYNQTMHYGNGVFEGIRAYDTPDGVRIFKAKEHYERLHYSAEVMHINLQYSVKELELISYKLLELNGLKDAYIRPLVYLGDNMSLTPTDEVHVVIMAWEWGKYLGDKLLRVMLSSFQRPNPKSCFVEAKVVGHYTNSILATTEAKSKGYDEALLTDMNGYVAEGPGANFFIEKDGKLFTAPLGNILAGITRQTVLEIGKELGYEIEEKYFTPDEIFTADSAFFCGTAAEVIGIESVNEYKFPLDWEDSIGAVIQKKYKRRVAHNEYQNVYL</sequence>
<dbReference type="EMBL" id="VLKM01000017">
    <property type="protein sequence ID" value="TWH91900.1"/>
    <property type="molecule type" value="Genomic_DNA"/>
</dbReference>
<dbReference type="NCBIfam" id="NF005146">
    <property type="entry name" value="PRK06606.1"/>
    <property type="match status" value="1"/>
</dbReference>
<comment type="pathway">
    <text evidence="3 12">Amino-acid biosynthesis; L-valine biosynthesis; L-valine from pyruvate: step 4/4.</text>
</comment>
<dbReference type="PANTHER" id="PTHR42743">
    <property type="entry name" value="AMINO-ACID AMINOTRANSFERASE"/>
    <property type="match status" value="1"/>
</dbReference>
<dbReference type="SUPFAM" id="SSF56752">
    <property type="entry name" value="D-aminoacid aminotransferase-like PLP-dependent enzymes"/>
    <property type="match status" value="1"/>
</dbReference>
<evidence type="ECO:0000313" key="13">
    <source>
        <dbReference type="EMBL" id="TWH91900.1"/>
    </source>
</evidence>
<comment type="cofactor">
    <cofactor evidence="1 12">
        <name>pyridoxal 5'-phosphate</name>
        <dbReference type="ChEBI" id="CHEBI:597326"/>
    </cofactor>
</comment>
<dbReference type="Proteomes" id="UP000315312">
    <property type="component" value="Unassembled WGS sequence"/>
</dbReference>
<keyword evidence="12" id="KW-0100">Branched-chain amino acid biosynthesis</keyword>
<dbReference type="InterPro" id="IPR050571">
    <property type="entry name" value="Class-IV_PLP-Dep_Aminotrnsfr"/>
</dbReference>
<comment type="catalytic activity">
    <reaction evidence="9 12">
        <text>L-valine + 2-oxoglutarate = 3-methyl-2-oxobutanoate + L-glutamate</text>
        <dbReference type="Rhea" id="RHEA:24813"/>
        <dbReference type="ChEBI" id="CHEBI:11851"/>
        <dbReference type="ChEBI" id="CHEBI:16810"/>
        <dbReference type="ChEBI" id="CHEBI:29985"/>
        <dbReference type="ChEBI" id="CHEBI:57762"/>
        <dbReference type="EC" id="2.6.1.42"/>
    </reaction>
</comment>
<evidence type="ECO:0000256" key="11">
    <source>
        <dbReference type="ARBA" id="ARBA00049229"/>
    </source>
</evidence>
<dbReference type="EC" id="2.6.1.42" evidence="12"/>
<comment type="pathway">
    <text evidence="2 12">Amino-acid biosynthesis; L-isoleucine biosynthesis; L-isoleucine from 2-oxobutanoate: step 4/4.</text>
</comment>
<comment type="caution">
    <text evidence="13">The sequence shown here is derived from an EMBL/GenBank/DDBJ whole genome shotgun (WGS) entry which is preliminary data.</text>
</comment>
<evidence type="ECO:0000256" key="8">
    <source>
        <dbReference type="ARBA" id="ARBA00022898"/>
    </source>
</evidence>
<dbReference type="InterPro" id="IPR036038">
    <property type="entry name" value="Aminotransferase-like"/>
</dbReference>
<keyword evidence="14" id="KW-1185">Reference proteome</keyword>
<dbReference type="Gene3D" id="3.30.470.10">
    <property type="match status" value="1"/>
</dbReference>
<gene>
    <name evidence="12" type="primary">ilvE</name>
    <name evidence="13" type="ORF">IP97_02549</name>
</gene>
<dbReference type="GO" id="GO:0009099">
    <property type="term" value="P:L-valine biosynthetic process"/>
    <property type="evidence" value="ECO:0007669"/>
    <property type="project" value="UniProtKB-UniPathway"/>
</dbReference>
<evidence type="ECO:0000256" key="3">
    <source>
        <dbReference type="ARBA" id="ARBA00004931"/>
    </source>
</evidence>
<dbReference type="NCBIfam" id="TIGR01122">
    <property type="entry name" value="ilvE_I"/>
    <property type="match status" value="1"/>
</dbReference>
<evidence type="ECO:0000256" key="5">
    <source>
        <dbReference type="ARBA" id="ARBA00009320"/>
    </source>
</evidence>
<dbReference type="UniPathway" id="UPA00047">
    <property type="reaction ID" value="UER00058"/>
</dbReference>
<name>A0A562K8Z8_9FLAO</name>
<evidence type="ECO:0000256" key="12">
    <source>
        <dbReference type="RuleBase" id="RU364094"/>
    </source>
</evidence>
<evidence type="ECO:0000313" key="14">
    <source>
        <dbReference type="Proteomes" id="UP000315312"/>
    </source>
</evidence>
<evidence type="ECO:0000256" key="6">
    <source>
        <dbReference type="ARBA" id="ARBA00022576"/>
    </source>
</evidence>
<comment type="similarity">
    <text evidence="5 12">Belongs to the class-IV pyridoxal-phosphate-dependent aminotransferase family.</text>
</comment>
<dbReference type="UniPathway" id="UPA00049">
    <property type="reaction ID" value="UER00062"/>
</dbReference>
<keyword evidence="12" id="KW-0028">Amino-acid biosynthesis</keyword>
<dbReference type="OrthoDB" id="9804984at2"/>
<dbReference type="FunFam" id="3.20.10.10:FF:000002">
    <property type="entry name" value="D-alanine aminotransferase"/>
    <property type="match status" value="1"/>
</dbReference>
<evidence type="ECO:0000256" key="9">
    <source>
        <dbReference type="ARBA" id="ARBA00048212"/>
    </source>
</evidence>
<dbReference type="GO" id="GO:0052654">
    <property type="term" value="F:L-leucine-2-oxoglutarate transaminase activity"/>
    <property type="evidence" value="ECO:0007669"/>
    <property type="project" value="RHEA"/>
</dbReference>
<proteinExistence type="inferred from homology"/>
<dbReference type="RefSeq" id="WP_133610897.1">
    <property type="nucleotide sequence ID" value="NZ_SNZC01000006.1"/>
</dbReference>
<comment type="pathway">
    <text evidence="4 12">Amino-acid biosynthesis; L-leucine biosynthesis; L-leucine from 3-methyl-2-oxobutanoate: step 4/4.</text>
</comment>
<dbReference type="GO" id="GO:0052655">
    <property type="term" value="F:L-valine-2-oxoglutarate transaminase activity"/>
    <property type="evidence" value="ECO:0007669"/>
    <property type="project" value="RHEA"/>
</dbReference>
<dbReference type="Pfam" id="PF01063">
    <property type="entry name" value="Aminotran_4"/>
    <property type="match status" value="1"/>
</dbReference>
<dbReference type="GO" id="GO:0009097">
    <property type="term" value="P:isoleucine biosynthetic process"/>
    <property type="evidence" value="ECO:0007669"/>
    <property type="project" value="UniProtKB-UniPathway"/>
</dbReference>
<dbReference type="InterPro" id="IPR005785">
    <property type="entry name" value="B_amino_transI"/>
</dbReference>
<organism evidence="13 14">
    <name type="scientific">Flavobacterium cheniae</name>
    <dbReference type="NCBI Taxonomy" id="295428"/>
    <lineage>
        <taxon>Bacteria</taxon>
        <taxon>Pseudomonadati</taxon>
        <taxon>Bacteroidota</taxon>
        <taxon>Flavobacteriia</taxon>
        <taxon>Flavobacteriales</taxon>
        <taxon>Flavobacteriaceae</taxon>
        <taxon>Flavobacterium</taxon>
    </lineage>
</organism>
<keyword evidence="6 12" id="KW-0032">Aminotransferase</keyword>
<dbReference type="Gene3D" id="3.20.10.10">
    <property type="entry name" value="D-amino Acid Aminotransferase, subunit A, domain 2"/>
    <property type="match status" value="1"/>
</dbReference>
<protein>
    <recommendedName>
        <fullName evidence="12">Branched-chain-amino-acid aminotransferase</fullName>
        <shortName evidence="12">BCAT</shortName>
        <ecNumber evidence="12">2.6.1.42</ecNumber>
    </recommendedName>
</protein>
<dbReference type="PANTHER" id="PTHR42743:SF11">
    <property type="entry name" value="AMINODEOXYCHORISMATE LYASE"/>
    <property type="match status" value="1"/>
</dbReference>